<name>A0A4U9TAH0_SERFO</name>
<proteinExistence type="predicted"/>
<gene>
    <name evidence="1" type="ORF">NCTC12965_00114</name>
</gene>
<protein>
    <submittedName>
        <fullName evidence="1">Uncharacterized protein</fullName>
    </submittedName>
</protein>
<dbReference type="EMBL" id="CABEEZ010000010">
    <property type="protein sequence ID" value="VTR15387.1"/>
    <property type="molecule type" value="Genomic_DNA"/>
</dbReference>
<sequence length="53" mass="5894">MECVTIQYGQLLLGDNTVGQCQHKGRRFRIERGGMFIQPREQDEKAAATPSAG</sequence>
<dbReference type="AlphaFoldDB" id="A0A4U9TAH0"/>
<evidence type="ECO:0000313" key="1">
    <source>
        <dbReference type="EMBL" id="VTR15387.1"/>
    </source>
</evidence>
<accession>A0A4U9TAH0</accession>
<reference evidence="1" key="1">
    <citation type="submission" date="2019-05" db="EMBL/GenBank/DDBJ databases">
        <authorList>
            <consortium name="Pathogen Informatics"/>
        </authorList>
    </citation>
    <scope>NUCLEOTIDE SEQUENCE [LARGE SCALE GENOMIC DNA]</scope>
    <source>
        <strain evidence="1">NCTC12965</strain>
    </source>
</reference>
<organism evidence="1">
    <name type="scientific">Serratia fonticola</name>
    <dbReference type="NCBI Taxonomy" id="47917"/>
    <lineage>
        <taxon>Bacteria</taxon>
        <taxon>Pseudomonadati</taxon>
        <taxon>Pseudomonadota</taxon>
        <taxon>Gammaproteobacteria</taxon>
        <taxon>Enterobacterales</taxon>
        <taxon>Yersiniaceae</taxon>
        <taxon>Serratia</taxon>
    </lineage>
</organism>